<evidence type="ECO:0000259" key="1">
    <source>
        <dbReference type="Pfam" id="PF04480"/>
    </source>
</evidence>
<organism evidence="2 3">
    <name type="scientific">Nostoc foliaceum FACHB-393</name>
    <dbReference type="NCBI Taxonomy" id="2692915"/>
    <lineage>
        <taxon>Bacteria</taxon>
        <taxon>Bacillati</taxon>
        <taxon>Cyanobacteriota</taxon>
        <taxon>Cyanophyceae</taxon>
        <taxon>Nostocales</taxon>
        <taxon>Nostocaceae</taxon>
        <taxon>Nostoc</taxon>
        <taxon>Nostoc foliaceum</taxon>
    </lineage>
</organism>
<sequence length="252" mass="29553">MVQAPVRTVFNPPGKQHNNSDSSIVSVAPQLPYYVEVRTDSLITFLLQVYNFSDRGLVQKWLLARQQTGFYFEITEHLHLAFADQRDGKGTKYWWTVYYDDFERRRIFNNIKIQEHSVKTKLENNLLTEKFLWNGLTFRSETEIRIARALSSQNITFFANVNGFIALNGLPVTNYDNKDREKAEVDFLVFHNQKCMILEVDGVGHNQVFQRNWDCKRDRIFLRQGISTVRFSAEQCYGDASKVVEEFLQLFN</sequence>
<proteinExistence type="predicted"/>
<feature type="domain" description="DUF559" evidence="1">
    <location>
        <begin position="185"/>
        <end position="250"/>
    </location>
</feature>
<reference evidence="2 3" key="1">
    <citation type="journal article" date="2020" name="ISME J.">
        <title>Comparative genomics reveals insights into cyanobacterial evolution and habitat adaptation.</title>
        <authorList>
            <person name="Chen M.Y."/>
            <person name="Teng W.K."/>
            <person name="Zhao L."/>
            <person name="Hu C.X."/>
            <person name="Zhou Y.K."/>
            <person name="Han B.P."/>
            <person name="Song L.R."/>
            <person name="Shu W.S."/>
        </authorList>
    </citation>
    <scope>NUCLEOTIDE SEQUENCE [LARGE SCALE GENOMIC DNA]</scope>
    <source>
        <strain evidence="2 3">FACHB-393</strain>
    </source>
</reference>
<dbReference type="EMBL" id="JACJTD010000149">
    <property type="protein sequence ID" value="MBD2651795.1"/>
    <property type="molecule type" value="Genomic_DNA"/>
</dbReference>
<keyword evidence="3" id="KW-1185">Reference proteome</keyword>
<accession>A0ABR8IMP4</accession>
<name>A0ABR8IMP4_9NOSO</name>
<dbReference type="Pfam" id="PF04480">
    <property type="entry name" value="DUF559"/>
    <property type="match status" value="1"/>
</dbReference>
<gene>
    <name evidence="2" type="ORF">H6G92_37775</name>
</gene>
<comment type="caution">
    <text evidence="2">The sequence shown here is derived from an EMBL/GenBank/DDBJ whole genome shotgun (WGS) entry which is preliminary data.</text>
</comment>
<dbReference type="InterPro" id="IPR007569">
    <property type="entry name" value="DUF559"/>
</dbReference>
<dbReference type="Proteomes" id="UP000643580">
    <property type="component" value="Unassembled WGS sequence"/>
</dbReference>
<dbReference type="RefSeq" id="WP_190901979.1">
    <property type="nucleotide sequence ID" value="NZ_JACJTD010000149.1"/>
</dbReference>
<evidence type="ECO:0000313" key="3">
    <source>
        <dbReference type="Proteomes" id="UP000643580"/>
    </source>
</evidence>
<protein>
    <submittedName>
        <fullName evidence="2">DUF559 domain-containing protein</fullName>
    </submittedName>
</protein>
<evidence type="ECO:0000313" key="2">
    <source>
        <dbReference type="EMBL" id="MBD2651795.1"/>
    </source>
</evidence>